<dbReference type="AlphaFoldDB" id="A0A5P9K0J3"/>
<evidence type="ECO:0000313" key="2">
    <source>
        <dbReference type="Proteomes" id="UP000325614"/>
    </source>
</evidence>
<name>A0A5P9K0J3_9HYPH</name>
<proteinExistence type="predicted"/>
<gene>
    <name evidence="1" type="ORF">GDR74_15635</name>
</gene>
<dbReference type="EMBL" id="CP045423">
    <property type="protein sequence ID" value="QFU17528.1"/>
    <property type="molecule type" value="Genomic_DNA"/>
</dbReference>
<protein>
    <submittedName>
        <fullName evidence="1">Nitrate ABC transporter substrate-binding protein</fullName>
    </submittedName>
</protein>
<dbReference type="KEGG" id="mico:GDR74_15635"/>
<dbReference type="RefSeq" id="WP_152587162.1">
    <property type="nucleotide sequence ID" value="NZ_CP045423.1"/>
</dbReference>
<organism evidence="1 2">
    <name type="scientific">Microvirga thermotolerans</name>
    <dbReference type="NCBI Taxonomy" id="2651334"/>
    <lineage>
        <taxon>Bacteria</taxon>
        <taxon>Pseudomonadati</taxon>
        <taxon>Pseudomonadota</taxon>
        <taxon>Alphaproteobacteria</taxon>
        <taxon>Hyphomicrobiales</taxon>
        <taxon>Methylobacteriaceae</taxon>
        <taxon>Microvirga</taxon>
    </lineage>
</organism>
<dbReference type="Gene3D" id="3.40.190.10">
    <property type="entry name" value="Periplasmic binding protein-like II"/>
    <property type="match status" value="1"/>
</dbReference>
<dbReference type="SUPFAM" id="SSF53850">
    <property type="entry name" value="Periplasmic binding protein-like II"/>
    <property type="match status" value="1"/>
</dbReference>
<evidence type="ECO:0000313" key="1">
    <source>
        <dbReference type="EMBL" id="QFU17528.1"/>
    </source>
</evidence>
<dbReference type="Proteomes" id="UP000325614">
    <property type="component" value="Chromosome"/>
</dbReference>
<sequence length="324" mass="36249">MKITVRLALRDWDYMTPLVLGDVASERLDVRVDRVNALPEDFANDPRYDASEISFSRYTTGRARGDASIFGVPNFLMRGFRHRCIITARTSRLTRLDELKGCRIGVTGWQDSGNTWTRAALAQAGVGIEDVRWYAGRLTEAHPVVDRLGPYARPGRIEAVPGERPMLDLLESGELDAVFTPFMPPGFFDRSSRFRHLLPDLHAAELAYFDAVGYVPGIHVLGIKAALVAEHPWLPQELSDLLDESQRVWLEKRRKYADTTPWIVEELGRVGRDLPPDWNASGLEANRVMIADFLAEIRRQGLADTVLTPDALFPAATTLVGEPA</sequence>
<reference evidence="1 2" key="1">
    <citation type="submission" date="2019-10" db="EMBL/GenBank/DDBJ databases">
        <title>Isolation, Identification of Microvirga thermotolerans HR1, a novel thermophilic bacterium and Comparative Genomics of the genus Microvirga.</title>
        <authorList>
            <person name="Li J."/>
            <person name="Zhang W."/>
            <person name="Lin M."/>
            <person name="Wang J."/>
        </authorList>
    </citation>
    <scope>NUCLEOTIDE SEQUENCE [LARGE SCALE GENOMIC DNA]</scope>
    <source>
        <strain evidence="1 2">HR1</strain>
    </source>
</reference>
<accession>A0A5P9K0J3</accession>
<keyword evidence="2" id="KW-1185">Reference proteome</keyword>